<evidence type="ECO:0000256" key="1">
    <source>
        <dbReference type="SAM" id="MobiDB-lite"/>
    </source>
</evidence>
<accession>A0AAE0BQ19</accession>
<comment type="caution">
    <text evidence="2">The sequence shown here is derived from an EMBL/GenBank/DDBJ whole genome shotgun (WGS) entry which is preliminary data.</text>
</comment>
<proteinExistence type="predicted"/>
<gene>
    <name evidence="2" type="ORF">CYMTET_50088</name>
</gene>
<reference evidence="2 3" key="1">
    <citation type="journal article" date="2015" name="Genome Biol. Evol.">
        <title>Comparative Genomics of a Bacterivorous Green Alga Reveals Evolutionary Causalities and Consequences of Phago-Mixotrophic Mode of Nutrition.</title>
        <authorList>
            <person name="Burns J.A."/>
            <person name="Paasch A."/>
            <person name="Narechania A."/>
            <person name="Kim E."/>
        </authorList>
    </citation>
    <scope>NUCLEOTIDE SEQUENCE [LARGE SCALE GENOMIC DNA]</scope>
    <source>
        <strain evidence="2 3">PLY_AMNH</strain>
    </source>
</reference>
<protein>
    <submittedName>
        <fullName evidence="2">Uncharacterized protein</fullName>
    </submittedName>
</protein>
<keyword evidence="3" id="KW-1185">Reference proteome</keyword>
<dbReference type="Proteomes" id="UP001190700">
    <property type="component" value="Unassembled WGS sequence"/>
</dbReference>
<evidence type="ECO:0000313" key="3">
    <source>
        <dbReference type="Proteomes" id="UP001190700"/>
    </source>
</evidence>
<feature type="region of interest" description="Disordered" evidence="1">
    <location>
        <begin position="150"/>
        <end position="171"/>
    </location>
</feature>
<dbReference type="EMBL" id="LGRX02033757">
    <property type="protein sequence ID" value="KAK3240033.1"/>
    <property type="molecule type" value="Genomic_DNA"/>
</dbReference>
<evidence type="ECO:0000313" key="2">
    <source>
        <dbReference type="EMBL" id="KAK3240033.1"/>
    </source>
</evidence>
<dbReference type="AlphaFoldDB" id="A0AAE0BQ19"/>
<organism evidence="2 3">
    <name type="scientific">Cymbomonas tetramitiformis</name>
    <dbReference type="NCBI Taxonomy" id="36881"/>
    <lineage>
        <taxon>Eukaryota</taxon>
        <taxon>Viridiplantae</taxon>
        <taxon>Chlorophyta</taxon>
        <taxon>Pyramimonadophyceae</taxon>
        <taxon>Pyramimonadales</taxon>
        <taxon>Pyramimonadaceae</taxon>
        <taxon>Cymbomonas</taxon>
    </lineage>
</organism>
<name>A0AAE0BQ19_9CHLO</name>
<sequence>MKTMSFTAFHVRSVPHCGGSGRYQRASGGVPFAAASKGSRPFSQAACVQLRTSAVKQQQLRLMRCKRDVQTGASSAENVEPDSDVDRVQAATDALLAKGLKIGFIRRAAAGTGNDVKRLSVYMEAMEGRSPEDPRLTTKLEGVVKDLEKLASDEMESSPVDRLRRKKDSRF</sequence>